<reference evidence="1 2" key="1">
    <citation type="journal article" date="2021" name="Int. J. Syst. Evol. Microbiol.">
        <title>Reticulibacter mediterranei gen. nov., sp. nov., within the new family Reticulibacteraceae fam. nov., and Ktedonospora formicarum gen. nov., sp. nov., Ktedonobacter robiniae sp. nov., Dictyobacter formicarum sp. nov. and Dictyobacter arantiisoli sp. nov., belonging to the class Ktedonobacteria.</title>
        <authorList>
            <person name="Yabe S."/>
            <person name="Zheng Y."/>
            <person name="Wang C.M."/>
            <person name="Sakai Y."/>
            <person name="Abe K."/>
            <person name="Yokota A."/>
            <person name="Donadio S."/>
            <person name="Cavaletti L."/>
            <person name="Monciardini P."/>
        </authorList>
    </citation>
    <scope>NUCLEOTIDE SEQUENCE [LARGE SCALE GENOMIC DNA]</scope>
    <source>
        <strain evidence="1 2">SOSP1-30</strain>
    </source>
</reference>
<evidence type="ECO:0000313" key="2">
    <source>
        <dbReference type="Proteomes" id="UP000654345"/>
    </source>
</evidence>
<comment type="caution">
    <text evidence="1">The sequence shown here is derived from an EMBL/GenBank/DDBJ whole genome shotgun (WGS) entry which is preliminary data.</text>
</comment>
<organism evidence="1 2">
    <name type="scientific">Ktedonobacter robiniae</name>
    <dbReference type="NCBI Taxonomy" id="2778365"/>
    <lineage>
        <taxon>Bacteria</taxon>
        <taxon>Bacillati</taxon>
        <taxon>Chloroflexota</taxon>
        <taxon>Ktedonobacteria</taxon>
        <taxon>Ktedonobacterales</taxon>
        <taxon>Ktedonobacteraceae</taxon>
        <taxon>Ktedonobacter</taxon>
    </lineage>
</organism>
<protein>
    <submittedName>
        <fullName evidence="1">Uncharacterized protein</fullName>
    </submittedName>
</protein>
<accession>A0ABQ3UMV5</accession>
<sequence>MRVGQYLMVPGKLGAGMPEASLHPTFTKFSCILSGRMHVYLCNKARIVEERGEAHI</sequence>
<evidence type="ECO:0000313" key="1">
    <source>
        <dbReference type="EMBL" id="GHO54028.1"/>
    </source>
</evidence>
<dbReference type="Proteomes" id="UP000654345">
    <property type="component" value="Unassembled WGS sequence"/>
</dbReference>
<proteinExistence type="predicted"/>
<gene>
    <name evidence="1" type="ORF">KSB_25030</name>
</gene>
<dbReference type="EMBL" id="BNJG01000001">
    <property type="protein sequence ID" value="GHO54028.1"/>
    <property type="molecule type" value="Genomic_DNA"/>
</dbReference>
<name>A0ABQ3UMV5_9CHLR</name>
<keyword evidence="2" id="KW-1185">Reference proteome</keyword>